<dbReference type="Proteomes" id="UP000693738">
    <property type="component" value="Unassembled WGS sequence"/>
</dbReference>
<evidence type="ECO:0000256" key="1">
    <source>
        <dbReference type="SAM" id="MobiDB-lite"/>
    </source>
</evidence>
<comment type="caution">
    <text evidence="2">The sequence shown here is derived from an EMBL/GenBank/DDBJ whole genome shotgun (WGS) entry which is preliminary data.</text>
</comment>
<reference evidence="2" key="1">
    <citation type="submission" date="2021-05" db="EMBL/GenBank/DDBJ databases">
        <authorList>
            <person name="Khan N."/>
        </authorList>
    </citation>
    <scope>NUCLEOTIDE SEQUENCE</scope>
</reference>
<organism evidence="2 3">
    <name type="scientific">Fusarium equiseti</name>
    <name type="common">Fusarium scirpi</name>
    <dbReference type="NCBI Taxonomy" id="61235"/>
    <lineage>
        <taxon>Eukaryota</taxon>
        <taxon>Fungi</taxon>
        <taxon>Dikarya</taxon>
        <taxon>Ascomycota</taxon>
        <taxon>Pezizomycotina</taxon>
        <taxon>Sordariomycetes</taxon>
        <taxon>Hypocreomycetidae</taxon>
        <taxon>Hypocreales</taxon>
        <taxon>Nectriaceae</taxon>
        <taxon>Fusarium</taxon>
        <taxon>Fusarium incarnatum-equiseti species complex</taxon>
    </lineage>
</organism>
<protein>
    <submittedName>
        <fullName evidence="2">Uncharacterized protein</fullName>
    </submittedName>
</protein>
<evidence type="ECO:0000313" key="3">
    <source>
        <dbReference type="Proteomes" id="UP000693738"/>
    </source>
</evidence>
<feature type="compositionally biased region" description="Basic and acidic residues" evidence="1">
    <location>
        <begin position="50"/>
        <end position="63"/>
    </location>
</feature>
<evidence type="ECO:0000313" key="2">
    <source>
        <dbReference type="EMBL" id="CAG7565194.1"/>
    </source>
</evidence>
<proteinExistence type="predicted"/>
<dbReference type="AlphaFoldDB" id="A0A8J2NNY5"/>
<feature type="compositionally biased region" description="Polar residues" evidence="1">
    <location>
        <begin position="1"/>
        <end position="15"/>
    </location>
</feature>
<name>A0A8J2NNY5_FUSEQ</name>
<sequence>MSNNNANSASGTPTMGDNLELHQQFRKLSINPNDPKSEQPARESGTQVVEPKDAKQDNGKEIAKAGPSDAQVSTPNTTEHQPKPGYSFQILEFNDNIGWQPDADMFDPLPEDYYEQATRPLPPVQEDPTGQGLADALDNLNLNQISQEDRRYIARLFMTKPYADIKLELEIVGIVYDDLTSEDLYEIIAIMTRED</sequence>
<gene>
    <name evidence="2" type="ORF">FEQUK3_LOCUS10936</name>
</gene>
<accession>A0A8J2NNY5</accession>
<feature type="compositionally biased region" description="Polar residues" evidence="1">
    <location>
        <begin position="70"/>
        <end position="79"/>
    </location>
</feature>
<dbReference type="EMBL" id="CAJSTJ010000176">
    <property type="protein sequence ID" value="CAG7565194.1"/>
    <property type="molecule type" value="Genomic_DNA"/>
</dbReference>
<feature type="region of interest" description="Disordered" evidence="1">
    <location>
        <begin position="1"/>
        <end position="84"/>
    </location>
</feature>